<dbReference type="EMBL" id="RBIM01000006">
    <property type="protein sequence ID" value="RKQ95683.1"/>
    <property type="molecule type" value="Genomic_DNA"/>
</dbReference>
<feature type="domain" description="Aspartate/homoserine dehydrogenase NAD-binding" evidence="14">
    <location>
        <begin position="272"/>
        <end position="381"/>
    </location>
</feature>
<dbReference type="EC" id="1.1.1.3" evidence="6"/>
<dbReference type="GO" id="GO:0009086">
    <property type="term" value="P:methionine biosynthetic process"/>
    <property type="evidence" value="ECO:0007669"/>
    <property type="project" value="UniProtKB-KW"/>
</dbReference>
<keyword evidence="11" id="KW-0486">Methionine biosynthesis</keyword>
<dbReference type="AlphaFoldDB" id="A0A495D2F1"/>
<evidence type="ECO:0000256" key="6">
    <source>
        <dbReference type="ARBA" id="ARBA00013213"/>
    </source>
</evidence>
<evidence type="ECO:0000256" key="5">
    <source>
        <dbReference type="ARBA" id="ARBA00006753"/>
    </source>
</evidence>
<dbReference type="CDD" id="cd04234">
    <property type="entry name" value="AAK_AK"/>
    <property type="match status" value="1"/>
</dbReference>
<comment type="caution">
    <text evidence="15">The sequence shown here is derived from an EMBL/GenBank/DDBJ whole genome shotgun (WGS) entry which is preliminary data.</text>
</comment>
<comment type="pathway">
    <text evidence="3">Amino-acid biosynthesis; L-methionine biosynthesis via de novo pathway; L-homoserine from L-aspartate: step 3/3.</text>
</comment>
<feature type="domain" description="Aspartate/glutamate/uridylate kinase" evidence="12">
    <location>
        <begin position="17"/>
        <end position="221"/>
    </location>
</feature>
<dbReference type="Gene3D" id="3.40.1160.10">
    <property type="entry name" value="Acetylglutamate kinase-like"/>
    <property type="match status" value="1"/>
</dbReference>
<evidence type="ECO:0000256" key="4">
    <source>
        <dbReference type="ARBA" id="ARBA00005139"/>
    </source>
</evidence>
<evidence type="ECO:0000256" key="10">
    <source>
        <dbReference type="ARBA" id="ARBA00023002"/>
    </source>
</evidence>
<evidence type="ECO:0000259" key="14">
    <source>
        <dbReference type="Pfam" id="PF03447"/>
    </source>
</evidence>
<proteinExistence type="inferred from homology"/>
<comment type="similarity">
    <text evidence="5">Belongs to the homoserine dehydrogenase family.</text>
</comment>
<dbReference type="SUPFAM" id="SSF55347">
    <property type="entry name" value="Glyceraldehyde-3-phosphate dehydrogenase-like, C-terminal domain"/>
    <property type="match status" value="1"/>
</dbReference>
<comment type="pathway">
    <text evidence="4">Amino-acid biosynthesis; L-threonine biosynthesis; L-threonine from L-aspartate: step 1/5.</text>
</comment>
<dbReference type="InterPro" id="IPR001342">
    <property type="entry name" value="HDH_cat"/>
</dbReference>
<dbReference type="Proteomes" id="UP000273675">
    <property type="component" value="Unassembled WGS sequence"/>
</dbReference>
<dbReference type="Gene3D" id="3.30.360.10">
    <property type="entry name" value="Dihydrodipicolinate Reductase, domain 2"/>
    <property type="match status" value="1"/>
</dbReference>
<dbReference type="Pfam" id="PF03447">
    <property type="entry name" value="NAD_binding_3"/>
    <property type="match status" value="1"/>
</dbReference>
<evidence type="ECO:0000313" key="16">
    <source>
        <dbReference type="Proteomes" id="UP000273675"/>
    </source>
</evidence>
<evidence type="ECO:0000259" key="13">
    <source>
        <dbReference type="Pfam" id="PF00742"/>
    </source>
</evidence>
<reference evidence="15 16" key="1">
    <citation type="submission" date="2018-10" db="EMBL/GenBank/DDBJ databases">
        <title>Genomic Encyclopedia of Type Strains, Phase IV (KMG-IV): sequencing the most valuable type-strain genomes for metagenomic binning, comparative biology and taxonomic classification.</title>
        <authorList>
            <person name="Goeker M."/>
        </authorList>
    </citation>
    <scope>NUCLEOTIDE SEQUENCE [LARGE SCALE GENOMIC DNA]</scope>
    <source>
        <strain evidence="15 16">DSM 4734</strain>
    </source>
</reference>
<dbReference type="UniPathway" id="UPA00051">
    <property type="reaction ID" value="UER00465"/>
</dbReference>
<comment type="pathway">
    <text evidence="2">Amino-acid biosynthesis; L-threonine biosynthesis; L-threonine from L-aspartate: step 3/5.</text>
</comment>
<gene>
    <name evidence="15" type="ORF">C7435_2789</name>
</gene>
<organism evidence="15 16">
    <name type="scientific">Maricaulis maris</name>
    <dbReference type="NCBI Taxonomy" id="74318"/>
    <lineage>
        <taxon>Bacteria</taxon>
        <taxon>Pseudomonadati</taxon>
        <taxon>Pseudomonadota</taxon>
        <taxon>Alphaproteobacteria</taxon>
        <taxon>Maricaulales</taxon>
        <taxon>Maricaulaceae</taxon>
        <taxon>Maricaulis</taxon>
    </lineage>
</organism>
<dbReference type="UniPathway" id="UPA00050">
    <property type="reaction ID" value="UER00063"/>
</dbReference>
<name>A0A495D2F1_9PROT</name>
<protein>
    <recommendedName>
        <fullName evidence="7">Homoserine dehydrogenase</fullName>
        <ecNumber evidence="6">1.1.1.3</ecNumber>
    </recommendedName>
</protein>
<evidence type="ECO:0000259" key="12">
    <source>
        <dbReference type="Pfam" id="PF00696"/>
    </source>
</evidence>
<comment type="pathway">
    <text evidence="1">Amino-acid biosynthesis; L-methionine biosynthesis via de novo pathway; L-homoserine from L-aspartate: step 1/3.</text>
</comment>
<evidence type="ECO:0000256" key="9">
    <source>
        <dbReference type="ARBA" id="ARBA00022697"/>
    </source>
</evidence>
<dbReference type="OrthoDB" id="9808167at2"/>
<dbReference type="InterPro" id="IPR036393">
    <property type="entry name" value="AceGlu_kinase-like_sf"/>
</dbReference>
<evidence type="ECO:0000313" key="15">
    <source>
        <dbReference type="EMBL" id="RKQ95683.1"/>
    </source>
</evidence>
<dbReference type="GO" id="GO:0009088">
    <property type="term" value="P:threonine biosynthetic process"/>
    <property type="evidence" value="ECO:0007669"/>
    <property type="project" value="UniProtKB-UniPathway"/>
</dbReference>
<dbReference type="InterPro" id="IPR019811">
    <property type="entry name" value="HDH_CS"/>
</dbReference>
<dbReference type="Pfam" id="PF00742">
    <property type="entry name" value="Homoserine_dh"/>
    <property type="match status" value="1"/>
</dbReference>
<dbReference type="GO" id="GO:0004412">
    <property type="term" value="F:homoserine dehydrogenase activity"/>
    <property type="evidence" value="ECO:0007669"/>
    <property type="project" value="UniProtKB-EC"/>
</dbReference>
<dbReference type="PANTHER" id="PTHR43331:SF1">
    <property type="entry name" value="HOMOSERINE DEHYDROGENASE"/>
    <property type="match status" value="1"/>
</dbReference>
<keyword evidence="9" id="KW-0791">Threonine biosynthesis</keyword>
<dbReference type="Pfam" id="PF00696">
    <property type="entry name" value="AA_kinase"/>
    <property type="match status" value="1"/>
</dbReference>
<dbReference type="NCBIfam" id="NF004976">
    <property type="entry name" value="PRK06349.1"/>
    <property type="match status" value="1"/>
</dbReference>
<evidence type="ECO:0000256" key="3">
    <source>
        <dbReference type="ARBA" id="ARBA00005062"/>
    </source>
</evidence>
<dbReference type="RefSeq" id="WP_121212143.1">
    <property type="nucleotide sequence ID" value="NZ_RBIM01000006.1"/>
</dbReference>
<dbReference type="InterPro" id="IPR001048">
    <property type="entry name" value="Asp/Glu/Uridylate_kinase"/>
</dbReference>
<evidence type="ECO:0000256" key="1">
    <source>
        <dbReference type="ARBA" id="ARBA00004986"/>
    </source>
</evidence>
<dbReference type="PROSITE" id="PS01042">
    <property type="entry name" value="HOMOSER_DHGENASE"/>
    <property type="match status" value="1"/>
</dbReference>
<dbReference type="PANTHER" id="PTHR43331">
    <property type="entry name" value="HOMOSERINE DEHYDROGENASE"/>
    <property type="match status" value="1"/>
</dbReference>
<sequence length="600" mass="62681">MALPDQPQPELPKRPLKLCVLKFGSSVLFTPDDYARAAHEIYRHVRAGEKVVAVVSALDGETDALFGVGNDVGQGCSDALLARLVRCGELKSAALMGLALERSGIPSAVLDPHEMGLRAEGEALDANLTGLDAGRVLARFGAVDVIVAPGFFGDGADGPVTLGRGGTDLTAVEFAHWLGADRVRLIKDVDGVYTDDPAKVANAKRLDQLDYDEAAKVSRGLVQDKAITRAKEQSVVIEVAALGRPYATRIAAVEKRAGGGVAAKPLKVAVLGHGAVGAGVCAHLLAHPGRFSLNPVLVRDPDQHRVGAPVALQFTADPAEALAGDPDIVVETIGGTGLARSLSQSVLREGAHLVTANKAVMALDFDRLHQLAQENGRSLRYSATIGGGVPILEIVDLLAAEDTLLSVEGVLNGTCNFVLGQLGLGVPLAEAVAEAQRLGFAEADPSADIDGYDAADKLAILVRHAFGVALHPDQISRESLSDLSADRIAAVNEQGLVFKQVARCATTHDGRVEAKVEIQALAPDHPLAGLVNEGNGALLNLPGGQLGVFGKGAGRWPTAEAVFADIMDIQRDTVLPAKAASHMPENPLSHIRRMSTRTVA</sequence>
<dbReference type="Gene3D" id="3.40.50.720">
    <property type="entry name" value="NAD(P)-binding Rossmann-like Domain"/>
    <property type="match status" value="1"/>
</dbReference>
<dbReference type="InterPro" id="IPR005106">
    <property type="entry name" value="Asp/hSer_DH_NAD-bd"/>
</dbReference>
<dbReference type="FunFam" id="3.30.360.10:FF:000005">
    <property type="entry name" value="Homoserine dehydrogenase"/>
    <property type="match status" value="1"/>
</dbReference>
<evidence type="ECO:0000256" key="11">
    <source>
        <dbReference type="ARBA" id="ARBA00023167"/>
    </source>
</evidence>
<accession>A0A495D2F1</accession>
<evidence type="ECO:0000256" key="8">
    <source>
        <dbReference type="ARBA" id="ARBA00022605"/>
    </source>
</evidence>
<dbReference type="SUPFAM" id="SSF51735">
    <property type="entry name" value="NAD(P)-binding Rossmann-fold domains"/>
    <property type="match status" value="1"/>
</dbReference>
<keyword evidence="10" id="KW-0560">Oxidoreductase</keyword>
<evidence type="ECO:0000256" key="2">
    <source>
        <dbReference type="ARBA" id="ARBA00005056"/>
    </source>
</evidence>
<feature type="domain" description="Homoserine dehydrogenase catalytic" evidence="13">
    <location>
        <begin position="390"/>
        <end position="567"/>
    </location>
</feature>
<evidence type="ECO:0000256" key="7">
    <source>
        <dbReference type="ARBA" id="ARBA00013376"/>
    </source>
</evidence>
<dbReference type="SUPFAM" id="SSF53633">
    <property type="entry name" value="Carbamate kinase-like"/>
    <property type="match status" value="1"/>
</dbReference>
<dbReference type="GO" id="GO:0050661">
    <property type="term" value="F:NADP binding"/>
    <property type="evidence" value="ECO:0007669"/>
    <property type="project" value="InterPro"/>
</dbReference>
<dbReference type="InterPro" id="IPR036291">
    <property type="entry name" value="NAD(P)-bd_dom_sf"/>
</dbReference>
<keyword evidence="8" id="KW-0028">Amino-acid biosynthesis</keyword>